<dbReference type="Gene3D" id="3.30.70.1230">
    <property type="entry name" value="Nucleotide cyclase"/>
    <property type="match status" value="1"/>
</dbReference>
<evidence type="ECO:0000313" key="3">
    <source>
        <dbReference type="Proteomes" id="UP001470230"/>
    </source>
</evidence>
<dbReference type="InterPro" id="IPR029787">
    <property type="entry name" value="Nucleotide_cyclase"/>
</dbReference>
<dbReference type="PANTHER" id="PTHR24159">
    <property type="match status" value="1"/>
</dbReference>
<proteinExistence type="predicted"/>
<name>A0ABR2KI65_9EUKA</name>
<sequence>MLMNKKFHLIFISNGSTKYLNYAAAYGSIKCFKYLILNHDKVDDQIFTSAAYGGNLEIIKIVEQKQNENDLIGIFEKIVAGVIGVGKPTFEMNIKWNFLFINMAQQMEHHGVPMQVHITRSVYELVYGDMFLIKERGLTEVKGGSVVTYLVSGRK</sequence>
<dbReference type="InterPro" id="IPR001054">
    <property type="entry name" value="A/G_cyclase"/>
</dbReference>
<gene>
    <name evidence="2" type="ORF">M9Y10_034877</name>
</gene>
<dbReference type="SUPFAM" id="SSF55073">
    <property type="entry name" value="Nucleotide cyclase"/>
    <property type="match status" value="1"/>
</dbReference>
<dbReference type="Pfam" id="PF00211">
    <property type="entry name" value="Guanylate_cyc"/>
    <property type="match status" value="1"/>
</dbReference>
<dbReference type="EMBL" id="JAPFFF010000005">
    <property type="protein sequence ID" value="KAK8890117.1"/>
    <property type="molecule type" value="Genomic_DNA"/>
</dbReference>
<accession>A0ABR2KI65</accession>
<protein>
    <recommendedName>
        <fullName evidence="1">Guanylate cyclase domain-containing protein</fullName>
    </recommendedName>
</protein>
<dbReference type="PANTHER" id="PTHR24159:SF5">
    <property type="entry name" value="ANK_REP_REGION DOMAIN-CONTAINING PROTEIN"/>
    <property type="match status" value="1"/>
</dbReference>
<reference evidence="2 3" key="1">
    <citation type="submission" date="2024-04" db="EMBL/GenBank/DDBJ databases">
        <title>Tritrichomonas musculus Genome.</title>
        <authorList>
            <person name="Alves-Ferreira E."/>
            <person name="Grigg M."/>
            <person name="Lorenzi H."/>
            <person name="Galac M."/>
        </authorList>
    </citation>
    <scope>NUCLEOTIDE SEQUENCE [LARGE SCALE GENOMIC DNA]</scope>
    <source>
        <strain evidence="2 3">EAF2021</strain>
    </source>
</reference>
<dbReference type="InterPro" id="IPR036770">
    <property type="entry name" value="Ankyrin_rpt-contain_sf"/>
</dbReference>
<dbReference type="Proteomes" id="UP001470230">
    <property type="component" value="Unassembled WGS sequence"/>
</dbReference>
<comment type="caution">
    <text evidence="2">The sequence shown here is derived from an EMBL/GenBank/DDBJ whole genome shotgun (WGS) entry which is preliminary data.</text>
</comment>
<dbReference type="SUPFAM" id="SSF48403">
    <property type="entry name" value="Ankyrin repeat"/>
    <property type="match status" value="1"/>
</dbReference>
<evidence type="ECO:0000313" key="2">
    <source>
        <dbReference type="EMBL" id="KAK8890117.1"/>
    </source>
</evidence>
<keyword evidence="3" id="KW-1185">Reference proteome</keyword>
<feature type="domain" description="Guanylate cyclase" evidence="1">
    <location>
        <begin position="72"/>
        <end position="152"/>
    </location>
</feature>
<evidence type="ECO:0000259" key="1">
    <source>
        <dbReference type="Pfam" id="PF00211"/>
    </source>
</evidence>
<organism evidence="2 3">
    <name type="scientific">Tritrichomonas musculus</name>
    <dbReference type="NCBI Taxonomy" id="1915356"/>
    <lineage>
        <taxon>Eukaryota</taxon>
        <taxon>Metamonada</taxon>
        <taxon>Parabasalia</taxon>
        <taxon>Tritrichomonadida</taxon>
        <taxon>Tritrichomonadidae</taxon>
        <taxon>Tritrichomonas</taxon>
    </lineage>
</organism>